<feature type="region of interest" description="Disordered" evidence="1">
    <location>
        <begin position="90"/>
        <end position="120"/>
    </location>
</feature>
<name>A0A024G0P6_9STRA</name>
<dbReference type="Proteomes" id="UP000053237">
    <property type="component" value="Unassembled WGS sequence"/>
</dbReference>
<keyword evidence="3" id="KW-1185">Reference proteome</keyword>
<dbReference type="InParanoid" id="A0A024G0P6"/>
<comment type="caution">
    <text evidence="2">The sequence shown here is derived from an EMBL/GenBank/DDBJ whole genome shotgun (WGS) entry which is preliminary data.</text>
</comment>
<protein>
    <submittedName>
        <fullName evidence="2">Uncharacterized protein</fullName>
    </submittedName>
</protein>
<evidence type="ECO:0000313" key="3">
    <source>
        <dbReference type="Proteomes" id="UP000053237"/>
    </source>
</evidence>
<feature type="compositionally biased region" description="Polar residues" evidence="1">
    <location>
        <begin position="93"/>
        <end position="107"/>
    </location>
</feature>
<accession>A0A024G0P6</accession>
<sequence>MDNLCHKTRRQRALTAIEKVSPIKRTLCHVNLRTPGEGDKTTPVCLKRRKKATRNLLLDEIHDVSTNSNAFDTFAVTEDDEATETELLSLSDVQTPEKSGGSAQENKSQSERTSHEDLEKKRLMRNVCKLTSPDETIKVDQRHRTRRKERRISINLFKHSKSYGNATHTDDVCLTGKKQRQTNARQIQICALQRMFCF</sequence>
<feature type="compositionally biased region" description="Basic and acidic residues" evidence="1">
    <location>
        <begin position="108"/>
        <end position="120"/>
    </location>
</feature>
<evidence type="ECO:0000313" key="2">
    <source>
        <dbReference type="EMBL" id="CCI40387.1"/>
    </source>
</evidence>
<dbReference type="EMBL" id="CAIX01000008">
    <property type="protein sequence ID" value="CCI40387.1"/>
    <property type="molecule type" value="Genomic_DNA"/>
</dbReference>
<proteinExistence type="predicted"/>
<reference evidence="2 3" key="1">
    <citation type="submission" date="2012-05" db="EMBL/GenBank/DDBJ databases">
        <title>Recombination and specialization in a pathogen metapopulation.</title>
        <authorList>
            <person name="Gardiner A."/>
            <person name="Kemen E."/>
            <person name="Schultz-Larsen T."/>
            <person name="MacLean D."/>
            <person name="Van Oosterhout C."/>
            <person name="Jones J.D.G."/>
        </authorList>
    </citation>
    <scope>NUCLEOTIDE SEQUENCE [LARGE SCALE GENOMIC DNA]</scope>
    <source>
        <strain evidence="2 3">Ac Nc2</strain>
    </source>
</reference>
<gene>
    <name evidence="2" type="ORF">BN9_011710</name>
</gene>
<organism evidence="2 3">
    <name type="scientific">Albugo candida</name>
    <dbReference type="NCBI Taxonomy" id="65357"/>
    <lineage>
        <taxon>Eukaryota</taxon>
        <taxon>Sar</taxon>
        <taxon>Stramenopiles</taxon>
        <taxon>Oomycota</taxon>
        <taxon>Peronosporomycetes</taxon>
        <taxon>Albuginales</taxon>
        <taxon>Albuginaceae</taxon>
        <taxon>Albugo</taxon>
    </lineage>
</organism>
<dbReference type="AlphaFoldDB" id="A0A024G0P6"/>
<evidence type="ECO:0000256" key="1">
    <source>
        <dbReference type="SAM" id="MobiDB-lite"/>
    </source>
</evidence>